<sequence length="124" mass="12882">MSLVAGGTASTALVLAGQSERARSAYCYSETSLTSEQEQVSLPPEIIDGVGDDEVVRAAKRAAMAEDLCGALWRAGVFSETGTSANPDLAICEADDGVLAALPKFDGVTDSRLCEEMGLLALVR</sequence>
<organism evidence="1 2">
    <name type="scientific">Microbacterium dauci</name>
    <dbReference type="NCBI Taxonomy" id="3048008"/>
    <lineage>
        <taxon>Bacteria</taxon>
        <taxon>Bacillati</taxon>
        <taxon>Actinomycetota</taxon>
        <taxon>Actinomycetes</taxon>
        <taxon>Micrococcales</taxon>
        <taxon>Microbacteriaceae</taxon>
        <taxon>Microbacterium</taxon>
    </lineage>
</organism>
<name>A0ABT6ZDH7_9MICO</name>
<proteinExistence type="predicted"/>
<accession>A0ABT6ZDH7</accession>
<evidence type="ECO:0000313" key="2">
    <source>
        <dbReference type="Proteomes" id="UP001321481"/>
    </source>
</evidence>
<evidence type="ECO:0000313" key="1">
    <source>
        <dbReference type="EMBL" id="MDJ1114198.1"/>
    </source>
</evidence>
<dbReference type="RefSeq" id="WP_283715786.1">
    <property type="nucleotide sequence ID" value="NZ_JASJND010000004.1"/>
</dbReference>
<dbReference type="EMBL" id="JASJND010000004">
    <property type="protein sequence ID" value="MDJ1114198.1"/>
    <property type="molecule type" value="Genomic_DNA"/>
</dbReference>
<gene>
    <name evidence="1" type="ORF">QNI14_07015</name>
</gene>
<dbReference type="Proteomes" id="UP001321481">
    <property type="component" value="Unassembled WGS sequence"/>
</dbReference>
<protein>
    <submittedName>
        <fullName evidence="1">Uncharacterized protein</fullName>
    </submittedName>
</protein>
<keyword evidence="2" id="KW-1185">Reference proteome</keyword>
<comment type="caution">
    <text evidence="1">The sequence shown here is derived from an EMBL/GenBank/DDBJ whole genome shotgun (WGS) entry which is preliminary data.</text>
</comment>
<reference evidence="1 2" key="1">
    <citation type="submission" date="2023-05" db="EMBL/GenBank/DDBJ databases">
        <title>Microbacterium dauci sp.nov., Isolated from Carrot Rhizosphere Soil.</title>
        <authorList>
            <person name="Xiao Z."/>
            <person name="Zheng J."/>
        </authorList>
    </citation>
    <scope>NUCLEOTIDE SEQUENCE [LARGE SCALE GENOMIC DNA]</scope>
    <source>
        <strain evidence="1 2">LX3-4</strain>
    </source>
</reference>